<sequence>MPLTMAMNFPLPPPNIGPSFNVIVTQEQFNLFHYIDRQLFTRLVVGLDRDISESINVMAFIMWIERKSKEYYLVAKILRRWPDTMLSNLADEAIVVLNCIESNQYPNPSITERNLPLIQSMFYCNVTLDFFHEKRIEVITEVTKFINHVCVRAFADIIEKVHYEKVAKEQNEYLANFYRGMSANHHMQPSQVVYCGPNGVPMAPQQIVVPQWNESEKSSNDAFDAFDISGQMDNYNPDINDVLANLTLDDIYANSSIFSTGNDMTKEKPVDDRTLFMTFSKGYPISENEVTDFFTRKYGDIVDRMIMQEANPPEHPLYARLVVRPEAIHVIDHFLEYKPKIKFAINGKHVWARKYVRKVSSPFEAGSSKFFP</sequence>
<evidence type="ECO:0000313" key="1">
    <source>
        <dbReference type="Proteomes" id="UP000087171"/>
    </source>
</evidence>
<protein>
    <submittedName>
        <fullName evidence="2">Uncharacterized protein LOC101488957</fullName>
    </submittedName>
</protein>
<organism evidence="1 2">
    <name type="scientific">Cicer arietinum</name>
    <name type="common">Chickpea</name>
    <name type="synonym">Garbanzo</name>
    <dbReference type="NCBI Taxonomy" id="3827"/>
    <lineage>
        <taxon>Eukaryota</taxon>
        <taxon>Viridiplantae</taxon>
        <taxon>Streptophyta</taxon>
        <taxon>Embryophyta</taxon>
        <taxon>Tracheophyta</taxon>
        <taxon>Spermatophyta</taxon>
        <taxon>Magnoliopsida</taxon>
        <taxon>eudicotyledons</taxon>
        <taxon>Gunneridae</taxon>
        <taxon>Pentapetalae</taxon>
        <taxon>rosids</taxon>
        <taxon>fabids</taxon>
        <taxon>Fabales</taxon>
        <taxon>Fabaceae</taxon>
        <taxon>Papilionoideae</taxon>
        <taxon>50 kb inversion clade</taxon>
        <taxon>NPAAA clade</taxon>
        <taxon>Hologalegina</taxon>
        <taxon>IRL clade</taxon>
        <taxon>Cicereae</taxon>
        <taxon>Cicer</taxon>
    </lineage>
</organism>
<accession>A0A3Q7XRN8</accession>
<reference evidence="2" key="1">
    <citation type="submission" date="2025-08" db="UniProtKB">
        <authorList>
            <consortium name="RefSeq"/>
        </authorList>
    </citation>
    <scope>IDENTIFICATION</scope>
    <source>
        <tissue evidence="2">Etiolated seedlings</tissue>
    </source>
</reference>
<dbReference type="PANTHER" id="PTHR33527:SF28">
    <property type="entry name" value="GB|AAD43168.1"/>
    <property type="match status" value="1"/>
</dbReference>
<dbReference type="RefSeq" id="XP_027186456.1">
    <property type="nucleotide sequence ID" value="XM_027330655.1"/>
</dbReference>
<evidence type="ECO:0000313" key="2">
    <source>
        <dbReference type="RefSeq" id="XP_027186456.1"/>
    </source>
</evidence>
<dbReference type="AlphaFoldDB" id="A0A3Q7XRN8"/>
<keyword evidence="1" id="KW-1185">Reference proteome</keyword>
<name>A0A3Q7XRN8_CICAR</name>
<dbReference type="OrthoDB" id="1882251at2759"/>
<gene>
    <name evidence="2" type="primary">LOC101488957</name>
</gene>
<dbReference type="PANTHER" id="PTHR33527">
    <property type="entry name" value="OS07G0274300 PROTEIN"/>
    <property type="match status" value="1"/>
</dbReference>
<dbReference type="Proteomes" id="UP000087171">
    <property type="component" value="Unplaced"/>
</dbReference>
<dbReference type="KEGG" id="cam:101488957"/>
<proteinExistence type="predicted"/>
<dbReference type="PaxDb" id="3827-XP_004514765.1"/>
<dbReference type="STRING" id="3827.A0A3Q7XRN8"/>